<keyword evidence="3" id="KW-1185">Reference proteome</keyword>
<dbReference type="Proteomes" id="UP001446871">
    <property type="component" value="Unassembled WGS sequence"/>
</dbReference>
<comment type="caution">
    <text evidence="2">The sequence shown here is derived from an EMBL/GenBank/DDBJ whole genome shotgun (WGS) entry which is preliminary data.</text>
</comment>
<reference evidence="2 3" key="1">
    <citation type="submission" date="2023-01" db="EMBL/GenBank/DDBJ databases">
        <title>Analysis of 21 Apiospora genomes using comparative genomics revels a genus with tremendous synthesis potential of carbohydrate active enzymes and secondary metabolites.</title>
        <authorList>
            <person name="Sorensen T."/>
        </authorList>
    </citation>
    <scope>NUCLEOTIDE SEQUENCE [LARGE SCALE GENOMIC DNA]</scope>
    <source>
        <strain evidence="2 3">CBS 83171</strain>
    </source>
</reference>
<dbReference type="EMBL" id="JAQQWM010000001">
    <property type="protein sequence ID" value="KAK8082807.1"/>
    <property type="molecule type" value="Genomic_DNA"/>
</dbReference>
<name>A0ABR1WIH3_9PEZI</name>
<keyword evidence="1" id="KW-0732">Signal</keyword>
<accession>A0ABR1WIH3</accession>
<organism evidence="2 3">
    <name type="scientific">Apiospora saccharicola</name>
    <dbReference type="NCBI Taxonomy" id="335842"/>
    <lineage>
        <taxon>Eukaryota</taxon>
        <taxon>Fungi</taxon>
        <taxon>Dikarya</taxon>
        <taxon>Ascomycota</taxon>
        <taxon>Pezizomycotina</taxon>
        <taxon>Sordariomycetes</taxon>
        <taxon>Xylariomycetidae</taxon>
        <taxon>Amphisphaeriales</taxon>
        <taxon>Apiosporaceae</taxon>
        <taxon>Apiospora</taxon>
    </lineage>
</organism>
<protein>
    <submittedName>
        <fullName evidence="2">Uncharacterized protein</fullName>
    </submittedName>
</protein>
<sequence length="133" mass="14097">MQFTIFLTSVAAFAAGTSAAAVPRQGSDNPRLAQFRIFSDVGCSNLNQGFYTVDRDQAGTCSQLNNVPVESLKLERLEPAADGCELRLYYSEDCTADAVTASVGVCNDATESKPSGGTPTWNSWQMVCPSASA</sequence>
<evidence type="ECO:0000256" key="1">
    <source>
        <dbReference type="SAM" id="SignalP"/>
    </source>
</evidence>
<evidence type="ECO:0000313" key="3">
    <source>
        <dbReference type="Proteomes" id="UP001446871"/>
    </source>
</evidence>
<gene>
    <name evidence="2" type="ORF">PG996_001588</name>
</gene>
<feature type="signal peptide" evidence="1">
    <location>
        <begin position="1"/>
        <end position="19"/>
    </location>
</feature>
<feature type="chain" id="PRO_5047442828" evidence="1">
    <location>
        <begin position="20"/>
        <end position="133"/>
    </location>
</feature>
<proteinExistence type="predicted"/>
<evidence type="ECO:0000313" key="2">
    <source>
        <dbReference type="EMBL" id="KAK8082807.1"/>
    </source>
</evidence>